<dbReference type="Gene3D" id="3.30.565.10">
    <property type="entry name" value="Histidine kinase-like ATPase, C-terminal domain"/>
    <property type="match status" value="1"/>
</dbReference>
<reference evidence="4" key="1">
    <citation type="journal article" date="2019" name="Int. J. Syst. Evol. Microbiol.">
        <title>The Global Catalogue of Microorganisms (GCM) 10K type strain sequencing project: providing services to taxonomists for standard genome sequencing and annotation.</title>
        <authorList>
            <consortium name="The Broad Institute Genomics Platform"/>
            <consortium name="The Broad Institute Genome Sequencing Center for Infectious Disease"/>
            <person name="Wu L."/>
            <person name="Ma J."/>
        </authorList>
    </citation>
    <scope>NUCLEOTIDE SEQUENCE [LARGE SCALE GENOMIC DNA]</scope>
    <source>
        <strain evidence="4">JCM 4805</strain>
    </source>
</reference>
<dbReference type="PANTHER" id="PTHR35526:SF3">
    <property type="entry name" value="ANTI-SIGMA-F FACTOR RSBW"/>
    <property type="match status" value="1"/>
</dbReference>
<evidence type="ECO:0000313" key="3">
    <source>
        <dbReference type="EMBL" id="GAA0468445.1"/>
    </source>
</evidence>
<dbReference type="Proteomes" id="UP001500909">
    <property type="component" value="Unassembled WGS sequence"/>
</dbReference>
<evidence type="ECO:0000256" key="1">
    <source>
        <dbReference type="ARBA" id="ARBA00022527"/>
    </source>
</evidence>
<sequence length="139" mass="14853">MDEYTSSGQVWELVCPRLPQEVGRARRWTRDILSDHPAVEDAALIVTELGANAVRHTAGNVFRLTISRAGQVVTLTVTDTGPSSTSPHITLPDVSATRGRGLSIVAILAAELSVTHHTGGCTVTVRLPHKPPEAPEEDS</sequence>
<comment type="caution">
    <text evidence="3">The sequence shown here is derived from an EMBL/GenBank/DDBJ whole genome shotgun (WGS) entry which is preliminary data.</text>
</comment>
<name>A0ABP3K079_9ACTN</name>
<organism evidence="3 4">
    <name type="scientific">Streptomyces olivaceiscleroticus</name>
    <dbReference type="NCBI Taxonomy" id="68245"/>
    <lineage>
        <taxon>Bacteria</taxon>
        <taxon>Bacillati</taxon>
        <taxon>Actinomycetota</taxon>
        <taxon>Actinomycetes</taxon>
        <taxon>Kitasatosporales</taxon>
        <taxon>Streptomycetaceae</taxon>
        <taxon>Streptomyces</taxon>
    </lineage>
</organism>
<dbReference type="InterPro" id="IPR050267">
    <property type="entry name" value="Anti-sigma-factor_SerPK"/>
</dbReference>
<accession>A0ABP3K079</accession>
<feature type="domain" description="Histidine kinase/HSP90-like ATPase" evidence="2">
    <location>
        <begin position="19"/>
        <end position="126"/>
    </location>
</feature>
<protein>
    <recommendedName>
        <fullName evidence="2">Histidine kinase/HSP90-like ATPase domain-containing protein</fullName>
    </recommendedName>
</protein>
<dbReference type="EMBL" id="BAAABY010000026">
    <property type="protein sequence ID" value="GAA0468445.1"/>
    <property type="molecule type" value="Genomic_DNA"/>
</dbReference>
<evidence type="ECO:0000259" key="2">
    <source>
        <dbReference type="Pfam" id="PF13581"/>
    </source>
</evidence>
<keyword evidence="1" id="KW-0418">Kinase</keyword>
<dbReference type="InterPro" id="IPR036890">
    <property type="entry name" value="HATPase_C_sf"/>
</dbReference>
<evidence type="ECO:0000313" key="4">
    <source>
        <dbReference type="Proteomes" id="UP001500909"/>
    </source>
</evidence>
<dbReference type="Pfam" id="PF13581">
    <property type="entry name" value="HATPase_c_2"/>
    <property type="match status" value="1"/>
</dbReference>
<keyword evidence="4" id="KW-1185">Reference proteome</keyword>
<dbReference type="InterPro" id="IPR003594">
    <property type="entry name" value="HATPase_dom"/>
</dbReference>
<proteinExistence type="predicted"/>
<dbReference type="SUPFAM" id="SSF55874">
    <property type="entry name" value="ATPase domain of HSP90 chaperone/DNA topoisomerase II/histidine kinase"/>
    <property type="match status" value="1"/>
</dbReference>
<keyword evidence="1" id="KW-0723">Serine/threonine-protein kinase</keyword>
<keyword evidence="1" id="KW-0808">Transferase</keyword>
<gene>
    <name evidence="3" type="ORF">GCM10010361_35810</name>
</gene>
<dbReference type="PANTHER" id="PTHR35526">
    <property type="entry name" value="ANTI-SIGMA-F FACTOR RSBW-RELATED"/>
    <property type="match status" value="1"/>
</dbReference>
<dbReference type="CDD" id="cd16936">
    <property type="entry name" value="HATPase_RsbW-like"/>
    <property type="match status" value="1"/>
</dbReference>
<dbReference type="RefSeq" id="WP_346096008.1">
    <property type="nucleotide sequence ID" value="NZ_BAAABY010000026.1"/>
</dbReference>